<dbReference type="AlphaFoldDB" id="A0A820NUP3"/>
<organism evidence="1 2">
    <name type="scientific">Rotaria sordida</name>
    <dbReference type="NCBI Taxonomy" id="392033"/>
    <lineage>
        <taxon>Eukaryota</taxon>
        <taxon>Metazoa</taxon>
        <taxon>Spiralia</taxon>
        <taxon>Gnathifera</taxon>
        <taxon>Rotifera</taxon>
        <taxon>Eurotatoria</taxon>
        <taxon>Bdelloidea</taxon>
        <taxon>Philodinida</taxon>
        <taxon>Philodinidae</taxon>
        <taxon>Rotaria</taxon>
    </lineage>
</organism>
<sequence>DNNDRLNDLQYEMNYASISIYDIGDDLAKYRTRCVATIDSNPTCSLCDKTHLCYNKHIIYLFM</sequence>
<gene>
    <name evidence="1" type="ORF">JBS370_LOCUS43244</name>
</gene>
<dbReference type="EMBL" id="CAJOBD010064750">
    <property type="protein sequence ID" value="CAF4394083.1"/>
    <property type="molecule type" value="Genomic_DNA"/>
</dbReference>
<proteinExistence type="predicted"/>
<reference evidence="1" key="1">
    <citation type="submission" date="2021-02" db="EMBL/GenBank/DDBJ databases">
        <authorList>
            <person name="Nowell W R."/>
        </authorList>
    </citation>
    <scope>NUCLEOTIDE SEQUENCE</scope>
</reference>
<protein>
    <submittedName>
        <fullName evidence="1">Uncharacterized protein</fullName>
    </submittedName>
</protein>
<comment type="caution">
    <text evidence="1">The sequence shown here is derived from an EMBL/GenBank/DDBJ whole genome shotgun (WGS) entry which is preliminary data.</text>
</comment>
<accession>A0A820NUP3</accession>
<feature type="non-terminal residue" evidence="1">
    <location>
        <position position="1"/>
    </location>
</feature>
<evidence type="ECO:0000313" key="2">
    <source>
        <dbReference type="Proteomes" id="UP000663836"/>
    </source>
</evidence>
<name>A0A820NUP3_9BILA</name>
<evidence type="ECO:0000313" key="1">
    <source>
        <dbReference type="EMBL" id="CAF4394083.1"/>
    </source>
</evidence>
<dbReference type="Proteomes" id="UP000663836">
    <property type="component" value="Unassembled WGS sequence"/>
</dbReference>